<accession>A0A6J4HD89</accession>
<dbReference type="EMBL" id="CADCTF010000021">
    <property type="protein sequence ID" value="CAA9218273.1"/>
    <property type="molecule type" value="Genomic_DNA"/>
</dbReference>
<proteinExistence type="predicted"/>
<sequence length="65" mass="7055">MGVGRPRLDEPEASIQLGGMVLVKRGEDDGNASLPNWRSTTSRIARWCKPRAHAESAAVAGRRVI</sequence>
<reference evidence="1" key="1">
    <citation type="submission" date="2020-02" db="EMBL/GenBank/DDBJ databases">
        <authorList>
            <person name="Meier V. D."/>
        </authorList>
    </citation>
    <scope>NUCLEOTIDE SEQUENCE</scope>
    <source>
        <strain evidence="1">AVDCRST_MAG50</strain>
    </source>
</reference>
<gene>
    <name evidence="1" type="ORF">AVDCRST_MAG50-486</name>
</gene>
<name>A0A6J4HD89_9ACTN</name>
<protein>
    <submittedName>
        <fullName evidence="1">Uncharacterized protein</fullName>
    </submittedName>
</protein>
<evidence type="ECO:0000313" key="1">
    <source>
        <dbReference type="EMBL" id="CAA9218273.1"/>
    </source>
</evidence>
<organism evidence="1">
    <name type="scientific">uncultured Acidimicrobiales bacterium</name>
    <dbReference type="NCBI Taxonomy" id="310071"/>
    <lineage>
        <taxon>Bacteria</taxon>
        <taxon>Bacillati</taxon>
        <taxon>Actinomycetota</taxon>
        <taxon>Acidimicrobiia</taxon>
        <taxon>Acidimicrobiales</taxon>
        <taxon>environmental samples</taxon>
    </lineage>
</organism>
<dbReference type="AlphaFoldDB" id="A0A6J4HD89"/>